<keyword evidence="2" id="KW-0449">Lipoprotein</keyword>
<evidence type="ECO:0000313" key="3">
    <source>
        <dbReference type="Proteomes" id="UP000243077"/>
    </source>
</evidence>
<dbReference type="InterPro" id="IPR026004">
    <property type="entry name" value="Septum_form"/>
</dbReference>
<evidence type="ECO:0000259" key="1">
    <source>
        <dbReference type="Pfam" id="PF13845"/>
    </source>
</evidence>
<dbReference type="PROSITE" id="PS51257">
    <property type="entry name" value="PROKAR_LIPOPROTEIN"/>
    <property type="match status" value="1"/>
</dbReference>
<dbReference type="Pfam" id="PF13845">
    <property type="entry name" value="Septum_form"/>
    <property type="match status" value="1"/>
</dbReference>
<proteinExistence type="predicted"/>
<dbReference type="Proteomes" id="UP000243077">
    <property type="component" value="Chromosome"/>
</dbReference>
<feature type="domain" description="Septum formation-related" evidence="1">
    <location>
        <begin position="53"/>
        <end position="150"/>
    </location>
</feature>
<sequence length="164" mass="17073">MRRGNSHHVLAGAVLGALVLLSGCQSTGNSATVSPADAGGGDTALGVLELEVGTCLNDVDQPLAQDLTDIPSVPCNEPHQSEVFAEVTVDSGEYPGVDSVTAQATSECMSEFGRFVGLDFAASRLNYHFYYPTASSWALGDRSIYCVVFDPGVETAGTLQGVAR</sequence>
<gene>
    <name evidence="2" type="ORF">C3B54_111473</name>
</gene>
<dbReference type="EMBL" id="CP026923">
    <property type="protein sequence ID" value="AVG24414.1"/>
    <property type="molecule type" value="Genomic_DNA"/>
</dbReference>
<name>A0A2L2BRV8_9MICO</name>
<dbReference type="AlphaFoldDB" id="A0A2L2BRV8"/>
<protein>
    <submittedName>
        <fullName evidence="2">FtsZ-interacting lipoprotein</fullName>
    </submittedName>
</protein>
<accession>A0A2L2BRV8</accession>
<dbReference type="KEGG" id="psai:C3B54_111473"/>
<evidence type="ECO:0000313" key="2">
    <source>
        <dbReference type="EMBL" id="AVG24414.1"/>
    </source>
</evidence>
<reference evidence="2 3" key="1">
    <citation type="submission" date="2018-02" db="EMBL/GenBank/DDBJ databases">
        <title>Complete genome of the streamlined marine actinobacterium Pontimonas salivibrio CL-TW6 adapted to coastal planktonic lifestype.</title>
        <authorList>
            <person name="Cho B.C."/>
            <person name="Hardies S.C."/>
            <person name="Jang G.I."/>
            <person name="Hwang C.Y."/>
        </authorList>
    </citation>
    <scope>NUCLEOTIDE SEQUENCE [LARGE SCALE GENOMIC DNA]</scope>
    <source>
        <strain evidence="2 3">CL-TW6</strain>
    </source>
</reference>
<keyword evidence="3" id="KW-1185">Reference proteome</keyword>
<organism evidence="2 3">
    <name type="scientific">Pontimonas salivibrio</name>
    <dbReference type="NCBI Taxonomy" id="1159327"/>
    <lineage>
        <taxon>Bacteria</taxon>
        <taxon>Bacillati</taxon>
        <taxon>Actinomycetota</taxon>
        <taxon>Actinomycetes</taxon>
        <taxon>Micrococcales</taxon>
        <taxon>Microbacteriaceae</taxon>
        <taxon>Pontimonas</taxon>
    </lineage>
</organism>